<dbReference type="Proteomes" id="UP000250928">
    <property type="component" value="Unassembled WGS sequence"/>
</dbReference>
<dbReference type="EMBL" id="PQCO01000100">
    <property type="protein sequence ID" value="PUE05035.1"/>
    <property type="molecule type" value="Genomic_DNA"/>
</dbReference>
<dbReference type="AlphaFoldDB" id="A0A6N4E6E0"/>
<evidence type="ECO:0000313" key="3">
    <source>
        <dbReference type="Proteomes" id="UP000250928"/>
    </source>
</evidence>
<organism evidence="2 3">
    <name type="scientific">Candidatus Sedimenticola endophacoides</name>
    <dbReference type="NCBI Taxonomy" id="2548426"/>
    <lineage>
        <taxon>Bacteria</taxon>
        <taxon>Pseudomonadati</taxon>
        <taxon>Pseudomonadota</taxon>
        <taxon>Gammaproteobacteria</taxon>
        <taxon>Chromatiales</taxon>
        <taxon>Sedimenticolaceae</taxon>
        <taxon>Sedimenticola</taxon>
    </lineage>
</organism>
<comment type="caution">
    <text evidence="2">The sequence shown here is derived from an EMBL/GenBank/DDBJ whole genome shotgun (WGS) entry which is preliminary data.</text>
</comment>
<sequence length="187" mass="19201">MSDSGLEADEATGEFLDNVALAAPGAGSWDYLVRDADQYCWIITVQGYAAEVGDMTNAVEATNPDWIDGCANLVAPLITSIERKTPASSPTGVDSLVWTVTFDRAVENVDAADFTVSGTTATVTGVTAVSGAVYDITVSGGDLADLNGTVTLGIAGGQDIANVVHSLPMTDTTPTTANRHGERSEGG</sequence>
<feature type="compositionally biased region" description="Polar residues" evidence="1">
    <location>
        <begin position="169"/>
        <end position="178"/>
    </location>
</feature>
<evidence type="ECO:0000313" key="2">
    <source>
        <dbReference type="EMBL" id="PUE05035.1"/>
    </source>
</evidence>
<protein>
    <recommendedName>
        <fullName evidence="4">Bacterial Ig-like domain-containing protein</fullName>
    </recommendedName>
</protein>
<name>A0A6N4E6E0_9GAMM</name>
<evidence type="ECO:0000256" key="1">
    <source>
        <dbReference type="SAM" id="MobiDB-lite"/>
    </source>
</evidence>
<proteinExistence type="predicted"/>
<reference evidence="2 3" key="1">
    <citation type="submission" date="2018-01" db="EMBL/GenBank/DDBJ databases">
        <title>Novel co-symbiosis in the lucinid bivalve Phacoides pectinatus.</title>
        <authorList>
            <person name="Lim S.J."/>
            <person name="Davis B.G."/>
            <person name="Gill D.E."/>
            <person name="Engel A.S."/>
            <person name="Anderson L.C."/>
            <person name="Campbell B.J."/>
        </authorList>
    </citation>
    <scope>NUCLEOTIDE SEQUENCE [LARGE SCALE GENOMIC DNA]</scope>
    <source>
        <strain evidence="2">N3_P5</strain>
    </source>
</reference>
<feature type="region of interest" description="Disordered" evidence="1">
    <location>
        <begin position="168"/>
        <end position="187"/>
    </location>
</feature>
<evidence type="ECO:0008006" key="4">
    <source>
        <dbReference type="Google" id="ProtNLM"/>
    </source>
</evidence>
<accession>A0A6N4E6E0</accession>
<gene>
    <name evidence="2" type="ORF">C3L24_02030</name>
</gene>